<evidence type="ECO:0000313" key="3">
    <source>
        <dbReference type="EMBL" id="KAF2456281.1"/>
    </source>
</evidence>
<dbReference type="EMBL" id="MU001684">
    <property type="protein sequence ID" value="KAF2456281.1"/>
    <property type="molecule type" value="Genomic_DNA"/>
</dbReference>
<dbReference type="OrthoDB" id="6077599at2759"/>
<evidence type="ECO:0000313" key="4">
    <source>
        <dbReference type="Proteomes" id="UP000799766"/>
    </source>
</evidence>
<feature type="region of interest" description="Disordered" evidence="1">
    <location>
        <begin position="213"/>
        <end position="283"/>
    </location>
</feature>
<dbReference type="PANTHER" id="PTHR11106:SF27">
    <property type="entry name" value="MACRO DOMAIN-CONTAINING PROTEIN"/>
    <property type="match status" value="1"/>
</dbReference>
<dbReference type="Pfam" id="PF01661">
    <property type="entry name" value="Macro"/>
    <property type="match status" value="1"/>
</dbReference>
<dbReference type="InterPro" id="IPR002589">
    <property type="entry name" value="Macro_dom"/>
</dbReference>
<reference evidence="3" key="1">
    <citation type="journal article" date="2020" name="Stud. Mycol.">
        <title>101 Dothideomycetes genomes: a test case for predicting lifestyles and emergence of pathogens.</title>
        <authorList>
            <person name="Haridas S."/>
            <person name="Albert R."/>
            <person name="Binder M."/>
            <person name="Bloem J."/>
            <person name="Labutti K."/>
            <person name="Salamov A."/>
            <person name="Andreopoulos B."/>
            <person name="Baker S."/>
            <person name="Barry K."/>
            <person name="Bills G."/>
            <person name="Bluhm B."/>
            <person name="Cannon C."/>
            <person name="Castanera R."/>
            <person name="Culley D."/>
            <person name="Daum C."/>
            <person name="Ezra D."/>
            <person name="Gonzalez J."/>
            <person name="Henrissat B."/>
            <person name="Kuo A."/>
            <person name="Liang C."/>
            <person name="Lipzen A."/>
            <person name="Lutzoni F."/>
            <person name="Magnuson J."/>
            <person name="Mondo S."/>
            <person name="Nolan M."/>
            <person name="Ohm R."/>
            <person name="Pangilinan J."/>
            <person name="Park H.-J."/>
            <person name="Ramirez L."/>
            <person name="Alfaro M."/>
            <person name="Sun H."/>
            <person name="Tritt A."/>
            <person name="Yoshinaga Y."/>
            <person name="Zwiers L.-H."/>
            <person name="Turgeon B."/>
            <person name="Goodwin S."/>
            <person name="Spatafora J."/>
            <person name="Crous P."/>
            <person name="Grigoriev I."/>
        </authorList>
    </citation>
    <scope>NUCLEOTIDE SEQUENCE</scope>
    <source>
        <strain evidence="3">ATCC 16933</strain>
    </source>
</reference>
<dbReference type="SUPFAM" id="SSF52949">
    <property type="entry name" value="Macro domain-like"/>
    <property type="match status" value="1"/>
</dbReference>
<accession>A0A6A6NX26</accession>
<dbReference type="AlphaFoldDB" id="A0A6A6NX26"/>
<dbReference type="Proteomes" id="UP000799766">
    <property type="component" value="Unassembled WGS sequence"/>
</dbReference>
<gene>
    <name evidence="3" type="ORF">BDY21DRAFT_372875</name>
</gene>
<dbReference type="SMART" id="SM00506">
    <property type="entry name" value="A1pp"/>
    <property type="match status" value="1"/>
</dbReference>
<dbReference type="CDD" id="cd02908">
    <property type="entry name" value="Macro_OAADPr_deacetylase"/>
    <property type="match status" value="1"/>
</dbReference>
<feature type="domain" description="Macro" evidence="2">
    <location>
        <begin position="29"/>
        <end position="209"/>
    </location>
</feature>
<sequence length="283" mass="30089">MASSLIPLSEIPTVSSLYASRKLKPADSPVVSTASSAFNDKIAIVRNDITKLEVDAIVNAANSSLLGGGGVDGAIHRAAGPQLLEECRTLGGCQTGSAKMTGAYRLPCKKVIHAVGPIYQNSPSDKKSLQGCYRTSLKLAVENGCKSIAFSAISTGVYGYPSMQASKDACEEVRKFLDEGQGEELERIVFCNFMEKDELAYFNAIPKYFPPAAEGSTAEAPKDSGSAAKAEAEEASKLAQLLPDPPKDDPADPEQPSAKRLKPSSESPDIEPDNEEESMRKNV</sequence>
<dbReference type="PROSITE" id="PS51154">
    <property type="entry name" value="MACRO"/>
    <property type="match status" value="1"/>
</dbReference>
<protein>
    <recommendedName>
        <fullName evidence="2">Macro domain-containing protein</fullName>
    </recommendedName>
</protein>
<dbReference type="NCBIfam" id="NF001664">
    <property type="entry name" value="PRK00431.1-6"/>
    <property type="match status" value="1"/>
</dbReference>
<name>A0A6A6NX26_9PEZI</name>
<dbReference type="InterPro" id="IPR043472">
    <property type="entry name" value="Macro_dom-like"/>
</dbReference>
<evidence type="ECO:0000256" key="1">
    <source>
        <dbReference type="SAM" id="MobiDB-lite"/>
    </source>
</evidence>
<proteinExistence type="predicted"/>
<evidence type="ECO:0000259" key="2">
    <source>
        <dbReference type="PROSITE" id="PS51154"/>
    </source>
</evidence>
<dbReference type="Gene3D" id="3.40.220.10">
    <property type="entry name" value="Leucine Aminopeptidase, subunit E, domain 1"/>
    <property type="match status" value="1"/>
</dbReference>
<organism evidence="3 4">
    <name type="scientific">Lineolata rhizophorae</name>
    <dbReference type="NCBI Taxonomy" id="578093"/>
    <lineage>
        <taxon>Eukaryota</taxon>
        <taxon>Fungi</taxon>
        <taxon>Dikarya</taxon>
        <taxon>Ascomycota</taxon>
        <taxon>Pezizomycotina</taxon>
        <taxon>Dothideomycetes</taxon>
        <taxon>Dothideomycetes incertae sedis</taxon>
        <taxon>Lineolatales</taxon>
        <taxon>Lineolataceae</taxon>
        <taxon>Lineolata</taxon>
    </lineage>
</organism>
<keyword evidence="4" id="KW-1185">Reference proteome</keyword>
<dbReference type="PANTHER" id="PTHR11106">
    <property type="entry name" value="GANGLIOSIDE INDUCED DIFFERENTIATION ASSOCIATED PROTEIN 2-RELATED"/>
    <property type="match status" value="1"/>
</dbReference>